<dbReference type="PANTHER" id="PTHR33223">
    <property type="entry name" value="CCHC-TYPE DOMAIN-CONTAINING PROTEIN"/>
    <property type="match status" value="1"/>
</dbReference>
<dbReference type="Pfam" id="PF03732">
    <property type="entry name" value="Retrotrans_gag"/>
    <property type="match status" value="1"/>
</dbReference>
<name>A0A6P4CE88_ARADU</name>
<dbReference type="AlphaFoldDB" id="A0A6P4CE88"/>
<protein>
    <submittedName>
        <fullName evidence="4">Uncharacterized protein LOC107474687</fullName>
    </submittedName>
</protein>
<dbReference type="Proteomes" id="UP000515211">
    <property type="component" value="Chromosome 2"/>
</dbReference>
<proteinExistence type="predicted"/>
<evidence type="ECO:0000259" key="2">
    <source>
        <dbReference type="Pfam" id="PF03732"/>
    </source>
</evidence>
<keyword evidence="3" id="KW-1185">Reference proteome</keyword>
<dbReference type="RefSeq" id="XP_015949810.1">
    <property type="nucleotide sequence ID" value="XM_016094324.1"/>
</dbReference>
<reference evidence="4" key="2">
    <citation type="submission" date="2025-08" db="UniProtKB">
        <authorList>
            <consortium name="RefSeq"/>
        </authorList>
    </citation>
    <scope>IDENTIFICATION</scope>
    <source>
        <tissue evidence="4">Whole plant</tissue>
    </source>
</reference>
<sequence length="347" mass="40523">MAYHQYEDGHTASKSEQEAQLEGQTIIEHEAERQKEAERELRREVRQRKELEDKLRKLEADLQNRNDRAVRGESPLGGEDLFTEKIMRAKVSRNFKSPNMDLYDRTSDPSHHLSNFKSRMYLADASDTTRCKAFPNTLTKVAMKWFDNLPPRSITSFDDLARKFLTRFSIQKDKTKHAPSLLGVKQEVGETRDYMERFNKACLEIQNLPTKAMIMGIVNGLKEGPFSQSISKRYPTSLNKVQGKKFLTQETFSTDKPALLPSNKGKGAQKERRTEHRKYHNYTLLRVFLVNVYREICHMEMLPPPRLIKHKKAESQKEYCEYHKFYEHSANECYDLKNIIGKLAREG</sequence>
<dbReference type="GeneID" id="107474687"/>
<gene>
    <name evidence="4" type="primary">LOC107474687</name>
</gene>
<dbReference type="KEGG" id="adu:107474687"/>
<dbReference type="InterPro" id="IPR005162">
    <property type="entry name" value="Retrotrans_gag_dom"/>
</dbReference>
<feature type="domain" description="Retrotransposon gag" evidence="2">
    <location>
        <begin position="133"/>
        <end position="223"/>
    </location>
</feature>
<evidence type="ECO:0000313" key="3">
    <source>
        <dbReference type="Proteomes" id="UP000515211"/>
    </source>
</evidence>
<evidence type="ECO:0000313" key="4">
    <source>
        <dbReference type="RefSeq" id="XP_015949810.1"/>
    </source>
</evidence>
<reference evidence="3" key="1">
    <citation type="journal article" date="2016" name="Nat. Genet.">
        <title>The genome sequences of Arachis duranensis and Arachis ipaensis, the diploid ancestors of cultivated peanut.</title>
        <authorList>
            <person name="Bertioli D.J."/>
            <person name="Cannon S.B."/>
            <person name="Froenicke L."/>
            <person name="Huang G."/>
            <person name="Farmer A.D."/>
            <person name="Cannon E.K."/>
            <person name="Liu X."/>
            <person name="Gao D."/>
            <person name="Clevenger J."/>
            <person name="Dash S."/>
            <person name="Ren L."/>
            <person name="Moretzsohn M.C."/>
            <person name="Shirasawa K."/>
            <person name="Huang W."/>
            <person name="Vidigal B."/>
            <person name="Abernathy B."/>
            <person name="Chu Y."/>
            <person name="Niederhuth C.E."/>
            <person name="Umale P."/>
            <person name="Araujo A.C."/>
            <person name="Kozik A."/>
            <person name="Kim K.D."/>
            <person name="Burow M.D."/>
            <person name="Varshney R.K."/>
            <person name="Wang X."/>
            <person name="Zhang X."/>
            <person name="Barkley N."/>
            <person name="Guimaraes P.M."/>
            <person name="Isobe S."/>
            <person name="Guo B."/>
            <person name="Liao B."/>
            <person name="Stalker H.T."/>
            <person name="Schmitz R.J."/>
            <person name="Scheffler B.E."/>
            <person name="Leal-Bertioli S.C."/>
            <person name="Xun X."/>
            <person name="Jackson S.A."/>
            <person name="Michelmore R."/>
            <person name="Ozias-Akins P."/>
        </authorList>
    </citation>
    <scope>NUCLEOTIDE SEQUENCE [LARGE SCALE GENOMIC DNA]</scope>
    <source>
        <strain evidence="3">cv. V14167</strain>
    </source>
</reference>
<accession>A0A6P4CE88</accession>
<dbReference type="PANTHER" id="PTHR33223:SF10">
    <property type="entry name" value="AMINOTRANSFERASE-LIKE PLANT MOBILE DOMAIN-CONTAINING PROTEIN"/>
    <property type="match status" value="1"/>
</dbReference>
<evidence type="ECO:0000256" key="1">
    <source>
        <dbReference type="SAM" id="MobiDB-lite"/>
    </source>
</evidence>
<feature type="compositionally biased region" description="Basic and acidic residues" evidence="1">
    <location>
        <begin position="1"/>
        <end position="17"/>
    </location>
</feature>
<organism evidence="3 4">
    <name type="scientific">Arachis duranensis</name>
    <name type="common">Wild peanut</name>
    <dbReference type="NCBI Taxonomy" id="130453"/>
    <lineage>
        <taxon>Eukaryota</taxon>
        <taxon>Viridiplantae</taxon>
        <taxon>Streptophyta</taxon>
        <taxon>Embryophyta</taxon>
        <taxon>Tracheophyta</taxon>
        <taxon>Spermatophyta</taxon>
        <taxon>Magnoliopsida</taxon>
        <taxon>eudicotyledons</taxon>
        <taxon>Gunneridae</taxon>
        <taxon>Pentapetalae</taxon>
        <taxon>rosids</taxon>
        <taxon>fabids</taxon>
        <taxon>Fabales</taxon>
        <taxon>Fabaceae</taxon>
        <taxon>Papilionoideae</taxon>
        <taxon>50 kb inversion clade</taxon>
        <taxon>dalbergioids sensu lato</taxon>
        <taxon>Dalbergieae</taxon>
        <taxon>Pterocarpus clade</taxon>
        <taxon>Arachis</taxon>
    </lineage>
</organism>
<feature type="compositionally biased region" description="Basic and acidic residues" evidence="1">
    <location>
        <begin position="27"/>
        <end position="47"/>
    </location>
</feature>
<feature type="region of interest" description="Disordered" evidence="1">
    <location>
        <begin position="1"/>
        <end position="47"/>
    </location>
</feature>